<name>A0A0A9BD77_ARUDO</name>
<reference evidence="1" key="1">
    <citation type="submission" date="2014-09" db="EMBL/GenBank/DDBJ databases">
        <authorList>
            <person name="Magalhaes I.L.F."/>
            <person name="Oliveira U."/>
            <person name="Santos F.R."/>
            <person name="Vidigal T.H.D.A."/>
            <person name="Brescovit A.D."/>
            <person name="Santos A.J."/>
        </authorList>
    </citation>
    <scope>NUCLEOTIDE SEQUENCE</scope>
    <source>
        <tissue evidence="1">Shoot tissue taken approximately 20 cm above the soil surface</tissue>
    </source>
</reference>
<reference evidence="1" key="2">
    <citation type="journal article" date="2015" name="Data Brief">
        <title>Shoot transcriptome of the giant reed, Arundo donax.</title>
        <authorList>
            <person name="Barrero R.A."/>
            <person name="Guerrero F.D."/>
            <person name="Moolhuijzen P."/>
            <person name="Goolsby J.A."/>
            <person name="Tidwell J."/>
            <person name="Bellgard S.E."/>
            <person name="Bellgard M.I."/>
        </authorList>
    </citation>
    <scope>NUCLEOTIDE SEQUENCE</scope>
    <source>
        <tissue evidence="1">Shoot tissue taken approximately 20 cm above the soil surface</tissue>
    </source>
</reference>
<proteinExistence type="predicted"/>
<protein>
    <submittedName>
        <fullName evidence="1">Uncharacterized protein</fullName>
    </submittedName>
</protein>
<accession>A0A0A9BD77</accession>
<dbReference type="AlphaFoldDB" id="A0A0A9BD77"/>
<dbReference type="EMBL" id="GBRH01235961">
    <property type="protein sequence ID" value="JAD61934.1"/>
    <property type="molecule type" value="Transcribed_RNA"/>
</dbReference>
<evidence type="ECO:0000313" key="1">
    <source>
        <dbReference type="EMBL" id="JAD61934.1"/>
    </source>
</evidence>
<sequence length="40" mass="4211">MAAVAIGGEENGARLKAVMAECRTRSSGLARGSCWEEERG</sequence>
<organism evidence="1">
    <name type="scientific">Arundo donax</name>
    <name type="common">Giant reed</name>
    <name type="synonym">Donax arundinaceus</name>
    <dbReference type="NCBI Taxonomy" id="35708"/>
    <lineage>
        <taxon>Eukaryota</taxon>
        <taxon>Viridiplantae</taxon>
        <taxon>Streptophyta</taxon>
        <taxon>Embryophyta</taxon>
        <taxon>Tracheophyta</taxon>
        <taxon>Spermatophyta</taxon>
        <taxon>Magnoliopsida</taxon>
        <taxon>Liliopsida</taxon>
        <taxon>Poales</taxon>
        <taxon>Poaceae</taxon>
        <taxon>PACMAD clade</taxon>
        <taxon>Arundinoideae</taxon>
        <taxon>Arundineae</taxon>
        <taxon>Arundo</taxon>
    </lineage>
</organism>